<evidence type="ECO:0000313" key="2">
    <source>
        <dbReference type="EMBL" id="QMS88263.1"/>
    </source>
</evidence>
<dbReference type="KEGG" id="ned:HUN01_11905"/>
<keyword evidence="1" id="KW-0812">Transmembrane</keyword>
<name>A0A7D7QS15_9NOSO</name>
<evidence type="ECO:0000313" key="3">
    <source>
        <dbReference type="Proteomes" id="UP000514713"/>
    </source>
</evidence>
<reference evidence="3" key="1">
    <citation type="submission" date="2020-06" db="EMBL/GenBank/DDBJ databases">
        <title>Nostoc edaphicum CCNP1411 genome.</title>
        <authorList>
            <person name="Fidor A."/>
            <person name="Grabski M."/>
            <person name="Gawor J."/>
            <person name="Gromadka R."/>
            <person name="Wegrzyn G."/>
            <person name="Mazur-Marzec H."/>
        </authorList>
    </citation>
    <scope>NUCLEOTIDE SEQUENCE [LARGE SCALE GENOMIC DNA]</scope>
    <source>
        <strain evidence="3">CCNP1411</strain>
    </source>
</reference>
<dbReference type="Proteomes" id="UP000514713">
    <property type="component" value="Chromosome"/>
</dbReference>
<keyword evidence="3" id="KW-1185">Reference proteome</keyword>
<dbReference type="RefSeq" id="WP_181931441.1">
    <property type="nucleotide sequence ID" value="NZ_CP054698.1"/>
</dbReference>
<accession>A0A7D7QS15</accession>
<dbReference type="EMBL" id="CP054698">
    <property type="protein sequence ID" value="QMS88263.1"/>
    <property type="molecule type" value="Genomic_DNA"/>
</dbReference>
<evidence type="ECO:0000256" key="1">
    <source>
        <dbReference type="SAM" id="Phobius"/>
    </source>
</evidence>
<feature type="transmembrane region" description="Helical" evidence="1">
    <location>
        <begin position="444"/>
        <end position="463"/>
    </location>
</feature>
<keyword evidence="1" id="KW-0472">Membrane</keyword>
<gene>
    <name evidence="2" type="ORF">HUN01_11905</name>
</gene>
<proteinExistence type="predicted"/>
<dbReference type="AlphaFoldDB" id="A0A7D7QS15"/>
<organism evidence="2 3">
    <name type="scientific">Nostoc edaphicum CCNP1411</name>
    <dbReference type="NCBI Taxonomy" id="1472755"/>
    <lineage>
        <taxon>Bacteria</taxon>
        <taxon>Bacillati</taxon>
        <taxon>Cyanobacteriota</taxon>
        <taxon>Cyanophyceae</taxon>
        <taxon>Nostocales</taxon>
        <taxon>Nostocaceae</taxon>
        <taxon>Nostoc</taxon>
    </lineage>
</organism>
<protein>
    <submittedName>
        <fullName evidence="2">Uncharacterized protein</fullName>
    </submittedName>
</protein>
<sequence length="467" mass="54273">MNEKIIYPSIDLFLYDLKDGLGEDETKINGNCQDFCRKIYGDLKKASFQEKYQEFLKHKNNGGDVIELLGKAQKRGFPSPLDGYYYPLQIGDTYALQVDYSGQLDANGEPNYANQDIDNAPFKKLKEEITNRLSQQTGTIGQTWLLWGKLTNTKTETEVEEIAKECYTKIVSDYKWQRDFIGKGKFQEGTIFELWYCPQNLGVDGKEFWDEFRKSSYHILIWLFPEHISPDEMSKQVQNVYYDLLRLWQYRHKVVWSYYQSRYQKQILKKEYIEIQPSINQTIELPKLLQTNSLKLSKLQETLTNNLINLSDYTIALNYLENQSRIIPLNLENYKSHLADIEAKYTSSDLEFLKKFSESEFYGKKYQRQVEADYAILSPGLTLLQNLNNTIQGIIDLEQTKSDRTLNTTIAIAGVGLATSQIASAVILAQPNDYQQHLRFRAEVFGWSVGIGVFFAVLIFIGLRFRR</sequence>
<keyword evidence="1" id="KW-1133">Transmembrane helix</keyword>